<dbReference type="InterPro" id="IPR035906">
    <property type="entry name" value="MetI-like_sf"/>
</dbReference>
<evidence type="ECO:0000259" key="8">
    <source>
        <dbReference type="PROSITE" id="PS50928"/>
    </source>
</evidence>
<feature type="transmembrane region" description="Helical" evidence="7">
    <location>
        <begin position="100"/>
        <end position="120"/>
    </location>
</feature>
<feature type="transmembrane region" description="Helical" evidence="7">
    <location>
        <begin position="234"/>
        <end position="256"/>
    </location>
</feature>
<keyword evidence="10" id="KW-1185">Reference proteome</keyword>
<reference evidence="10" key="1">
    <citation type="journal article" date="2019" name="Int. J. Syst. Evol. Microbiol.">
        <title>The Global Catalogue of Microorganisms (GCM) 10K type strain sequencing project: providing services to taxonomists for standard genome sequencing and annotation.</title>
        <authorList>
            <consortium name="The Broad Institute Genomics Platform"/>
            <consortium name="The Broad Institute Genome Sequencing Center for Infectious Disease"/>
            <person name="Wu L."/>
            <person name="Ma J."/>
        </authorList>
    </citation>
    <scope>NUCLEOTIDE SEQUENCE [LARGE SCALE GENOMIC DNA]</scope>
    <source>
        <strain evidence="10">CGMCC 1.16306</strain>
    </source>
</reference>
<feature type="transmembrane region" description="Helical" evidence="7">
    <location>
        <begin position="173"/>
        <end position="194"/>
    </location>
</feature>
<evidence type="ECO:0000313" key="10">
    <source>
        <dbReference type="Proteomes" id="UP001596022"/>
    </source>
</evidence>
<dbReference type="EMBL" id="JBHSFW010000008">
    <property type="protein sequence ID" value="MFC4619445.1"/>
    <property type="molecule type" value="Genomic_DNA"/>
</dbReference>
<dbReference type="SUPFAM" id="SSF161098">
    <property type="entry name" value="MetI-like"/>
    <property type="match status" value="1"/>
</dbReference>
<keyword evidence="2 7" id="KW-0813">Transport</keyword>
<feature type="domain" description="ABC transmembrane type-1" evidence="8">
    <location>
        <begin position="94"/>
        <end position="303"/>
    </location>
</feature>
<keyword evidence="3" id="KW-1003">Cell membrane</keyword>
<dbReference type="InterPro" id="IPR000515">
    <property type="entry name" value="MetI-like"/>
</dbReference>
<evidence type="ECO:0000256" key="7">
    <source>
        <dbReference type="RuleBase" id="RU363032"/>
    </source>
</evidence>
<keyword evidence="4 7" id="KW-0812">Transmembrane</keyword>
<comment type="subcellular location">
    <subcellularLocation>
        <location evidence="1 7">Cell membrane</location>
        <topology evidence="1 7">Multi-pass membrane protein</topology>
    </subcellularLocation>
</comment>
<dbReference type="PANTHER" id="PTHR43163:SF6">
    <property type="entry name" value="DIPEPTIDE TRANSPORT SYSTEM PERMEASE PROTEIN DPPB-RELATED"/>
    <property type="match status" value="1"/>
</dbReference>
<sequence>MAFVVRRIILLFVTLILISVITFFVFQILPGDPVRVILGPDADETQIRTMTKLLGLDQPGYMQYWHLVEGFFRGDLGDSIRFSKPVMALIMDRLPVTLSLAFYSLILVVVVSIPLGIFAAQRESKWSDFFLSSLTQVGMAIPTFFVGMLFILLLAITFKFFSPSGFVPWGESFIGAIKSLTLPALTIAIPQIAISYRYARNAILEQSKLDYVRTARGKGVSERLILFKHVLRNALIPVLTVFGLILAEVIAGTIVVEQVFSLPGIGKLLITAVQVRDFPVVQGLVLYIALVVVVINFLVDMLYAVLDPRIRIK</sequence>
<proteinExistence type="inferred from homology"/>
<dbReference type="InterPro" id="IPR045621">
    <property type="entry name" value="BPD_transp_1_N"/>
</dbReference>
<accession>A0ABV9GS22</accession>
<keyword evidence="6 7" id="KW-0472">Membrane</keyword>
<evidence type="ECO:0000256" key="4">
    <source>
        <dbReference type="ARBA" id="ARBA00022692"/>
    </source>
</evidence>
<feature type="transmembrane region" description="Helical" evidence="7">
    <location>
        <begin position="284"/>
        <end position="306"/>
    </location>
</feature>
<gene>
    <name evidence="9" type="ORF">ACFO4N_12055</name>
</gene>
<dbReference type="RefSeq" id="WP_376846538.1">
    <property type="nucleotide sequence ID" value="NZ_JBHSFW010000008.1"/>
</dbReference>
<feature type="transmembrane region" description="Helical" evidence="7">
    <location>
        <begin position="7"/>
        <end position="29"/>
    </location>
</feature>
<organism evidence="9 10">
    <name type="scientific">Camelliibacillus cellulosilyticus</name>
    <dbReference type="NCBI Taxonomy" id="2174486"/>
    <lineage>
        <taxon>Bacteria</taxon>
        <taxon>Bacillati</taxon>
        <taxon>Bacillota</taxon>
        <taxon>Bacilli</taxon>
        <taxon>Bacillales</taxon>
        <taxon>Sporolactobacillaceae</taxon>
        <taxon>Camelliibacillus</taxon>
    </lineage>
</organism>
<comment type="caution">
    <text evidence="9">The sequence shown here is derived from an EMBL/GenBank/DDBJ whole genome shotgun (WGS) entry which is preliminary data.</text>
</comment>
<evidence type="ECO:0000256" key="3">
    <source>
        <dbReference type="ARBA" id="ARBA00022475"/>
    </source>
</evidence>
<comment type="similarity">
    <text evidence="7">Belongs to the binding-protein-dependent transport system permease family.</text>
</comment>
<dbReference type="Pfam" id="PF19300">
    <property type="entry name" value="BPD_transp_1_N"/>
    <property type="match status" value="1"/>
</dbReference>
<dbReference type="Pfam" id="PF00528">
    <property type="entry name" value="BPD_transp_1"/>
    <property type="match status" value="1"/>
</dbReference>
<evidence type="ECO:0000313" key="9">
    <source>
        <dbReference type="EMBL" id="MFC4619445.1"/>
    </source>
</evidence>
<dbReference type="CDD" id="cd06261">
    <property type="entry name" value="TM_PBP2"/>
    <property type="match status" value="1"/>
</dbReference>
<evidence type="ECO:0000256" key="1">
    <source>
        <dbReference type="ARBA" id="ARBA00004651"/>
    </source>
</evidence>
<dbReference type="Proteomes" id="UP001596022">
    <property type="component" value="Unassembled WGS sequence"/>
</dbReference>
<evidence type="ECO:0000256" key="6">
    <source>
        <dbReference type="ARBA" id="ARBA00023136"/>
    </source>
</evidence>
<evidence type="ECO:0000256" key="5">
    <source>
        <dbReference type="ARBA" id="ARBA00022989"/>
    </source>
</evidence>
<dbReference type="Gene3D" id="1.10.3720.10">
    <property type="entry name" value="MetI-like"/>
    <property type="match status" value="1"/>
</dbReference>
<name>A0ABV9GS22_9BACL</name>
<dbReference type="PROSITE" id="PS50928">
    <property type="entry name" value="ABC_TM1"/>
    <property type="match status" value="1"/>
</dbReference>
<keyword evidence="5 7" id="KW-1133">Transmembrane helix</keyword>
<protein>
    <submittedName>
        <fullName evidence="9">ABC transporter permease</fullName>
    </submittedName>
</protein>
<feature type="transmembrane region" description="Helical" evidence="7">
    <location>
        <begin position="141"/>
        <end position="161"/>
    </location>
</feature>
<evidence type="ECO:0000256" key="2">
    <source>
        <dbReference type="ARBA" id="ARBA00022448"/>
    </source>
</evidence>
<dbReference type="PANTHER" id="PTHR43163">
    <property type="entry name" value="DIPEPTIDE TRANSPORT SYSTEM PERMEASE PROTEIN DPPB-RELATED"/>
    <property type="match status" value="1"/>
</dbReference>